<dbReference type="GO" id="GO:0003676">
    <property type="term" value="F:nucleic acid binding"/>
    <property type="evidence" value="ECO:0007669"/>
    <property type="project" value="InterPro"/>
</dbReference>
<dbReference type="InterPro" id="IPR001584">
    <property type="entry name" value="Integrase_cat-core"/>
</dbReference>
<feature type="domain" description="Integrase catalytic" evidence="5">
    <location>
        <begin position="246"/>
        <end position="360"/>
    </location>
</feature>
<evidence type="ECO:0000256" key="1">
    <source>
        <dbReference type="ARBA" id="ARBA00022670"/>
    </source>
</evidence>
<evidence type="ECO:0000256" key="2">
    <source>
        <dbReference type="ARBA" id="ARBA00022723"/>
    </source>
</evidence>
<evidence type="ECO:0000259" key="5">
    <source>
        <dbReference type="PROSITE" id="PS50994"/>
    </source>
</evidence>
<protein>
    <recommendedName>
        <fullName evidence="5">Integrase catalytic domain-containing protein</fullName>
    </recommendedName>
</protein>
<dbReference type="Pfam" id="PF13976">
    <property type="entry name" value="gag_pre-integrs"/>
    <property type="match status" value="1"/>
</dbReference>
<dbReference type="InterPro" id="IPR036397">
    <property type="entry name" value="RNaseH_sf"/>
</dbReference>
<dbReference type="SUPFAM" id="SSF56672">
    <property type="entry name" value="DNA/RNA polymerases"/>
    <property type="match status" value="1"/>
</dbReference>
<dbReference type="CDD" id="cd09272">
    <property type="entry name" value="RNase_HI_RT_Ty1"/>
    <property type="match status" value="1"/>
</dbReference>
<dbReference type="Pfam" id="PF22936">
    <property type="entry name" value="Pol_BBD"/>
    <property type="match status" value="1"/>
</dbReference>
<keyword evidence="4" id="KW-0378">Hydrolase</keyword>
<dbReference type="PANTHER" id="PTHR42648:SF28">
    <property type="entry name" value="TRANSPOSON-ENCODED PROTEIN WITH RIBONUCLEASE H-LIKE AND RETROVIRUS ZINC FINGER-LIKE DOMAINS"/>
    <property type="match status" value="1"/>
</dbReference>
<dbReference type="AlphaFoldDB" id="A0A2N9EWL4"/>
<dbReference type="InterPro" id="IPR043502">
    <property type="entry name" value="DNA/RNA_pol_sf"/>
</dbReference>
<dbReference type="PROSITE" id="PS50994">
    <property type="entry name" value="INTEGRASE"/>
    <property type="match status" value="1"/>
</dbReference>
<evidence type="ECO:0000256" key="3">
    <source>
        <dbReference type="ARBA" id="ARBA00022750"/>
    </source>
</evidence>
<dbReference type="GO" id="GO:0004190">
    <property type="term" value="F:aspartic-type endopeptidase activity"/>
    <property type="evidence" value="ECO:0007669"/>
    <property type="project" value="UniProtKB-KW"/>
</dbReference>
<keyword evidence="2" id="KW-0479">Metal-binding</keyword>
<keyword evidence="3" id="KW-0064">Aspartyl protease</keyword>
<proteinExistence type="predicted"/>
<organism evidence="6">
    <name type="scientific">Fagus sylvatica</name>
    <name type="common">Beechnut</name>
    <dbReference type="NCBI Taxonomy" id="28930"/>
    <lineage>
        <taxon>Eukaryota</taxon>
        <taxon>Viridiplantae</taxon>
        <taxon>Streptophyta</taxon>
        <taxon>Embryophyta</taxon>
        <taxon>Tracheophyta</taxon>
        <taxon>Spermatophyta</taxon>
        <taxon>Magnoliopsida</taxon>
        <taxon>eudicotyledons</taxon>
        <taxon>Gunneridae</taxon>
        <taxon>Pentapetalae</taxon>
        <taxon>rosids</taxon>
        <taxon>fabids</taxon>
        <taxon>Fagales</taxon>
        <taxon>Fagaceae</taxon>
        <taxon>Fagus</taxon>
    </lineage>
</organism>
<dbReference type="InterPro" id="IPR025724">
    <property type="entry name" value="GAG-pre-integrase_dom"/>
</dbReference>
<dbReference type="InterPro" id="IPR054722">
    <property type="entry name" value="PolX-like_BBD"/>
</dbReference>
<dbReference type="GO" id="GO:0015074">
    <property type="term" value="P:DNA integration"/>
    <property type="evidence" value="ECO:0007669"/>
    <property type="project" value="InterPro"/>
</dbReference>
<reference evidence="6" key="1">
    <citation type="submission" date="2018-02" db="EMBL/GenBank/DDBJ databases">
        <authorList>
            <person name="Cohen D.B."/>
            <person name="Kent A.D."/>
        </authorList>
    </citation>
    <scope>NUCLEOTIDE SEQUENCE</scope>
</reference>
<name>A0A2N9EWL4_FAGSY</name>
<dbReference type="Pfam" id="PF25597">
    <property type="entry name" value="SH3_retrovirus"/>
    <property type="match status" value="1"/>
</dbReference>
<dbReference type="InterPro" id="IPR039537">
    <property type="entry name" value="Retrotran_Ty1/copia-like"/>
</dbReference>
<dbReference type="InterPro" id="IPR057670">
    <property type="entry name" value="SH3_retrovirus"/>
</dbReference>
<accession>A0A2N9EWL4</accession>
<dbReference type="Pfam" id="PF07727">
    <property type="entry name" value="RVT_2"/>
    <property type="match status" value="1"/>
</dbReference>
<dbReference type="InterPro" id="IPR012337">
    <property type="entry name" value="RNaseH-like_sf"/>
</dbReference>
<dbReference type="Gene3D" id="3.30.420.10">
    <property type="entry name" value="Ribonuclease H-like superfamily/Ribonuclease H"/>
    <property type="match status" value="1"/>
</dbReference>
<dbReference type="PANTHER" id="PTHR42648">
    <property type="entry name" value="TRANSPOSASE, PUTATIVE-RELATED"/>
    <property type="match status" value="1"/>
</dbReference>
<dbReference type="Pfam" id="PF00665">
    <property type="entry name" value="rve"/>
    <property type="match status" value="1"/>
</dbReference>
<dbReference type="SUPFAM" id="SSF53098">
    <property type="entry name" value="Ribonuclease H-like"/>
    <property type="match status" value="1"/>
</dbReference>
<sequence length="958" mass="108054">MSHILSALDTPSFSSHLSSIKTLNGTNFEELNETLLVVLVILCMMIMHLSMDKTIKNYLAAWVDTGASIHVINSLHGFKSKRRPYDGEVAVYMGNGEKALVEFIGVVNLPLASGGVLVLDDVVYVSSLRRSLISISKLDSSGFGFHFGNKRFVLYSGSREIASSALCDGLYKLDLDPNYPSSHNVFATIGSKRVNDEFSSMLWHISRERMERLTRNGILDSLNFSDFQTCVDCVKGKLTRARKKGATQSEGLLEIIHTDICGPFTPSTLGGYKYFITFIDDFSRYGYIFLIHEKSEALDMFKIYKAEIELKQEKKIKIVRSDQGGEFYGRYGEAEQIPGPFAKFLQECGVDAQYTMPGNPNKMESLKGEIAHSWTCKSVPKTPFELWCGHKPSLSHFQIWGCPTEVRPYDPSLKKLNLRSVSGYVVGYADKSKGYKFYRPSYSMRIVKSKRAVFLEGDSVNEVVQPNRFAFEEERVVIPVPPSLESTVSLPLAKHVDEAIPIVIESMDNNNVWDLVDLPNGCRPIGCKWVFKTKKDSTGKIERYKVRLVAKGFSQKEGIDYKETFSPVSSKDSFRIVMALVAHFDFELHQMDVKTAFLNGDLTKDVYMLQPDGFQVSGKEHMVCKLKKSIYGLKQASRQWYLKFDNVVTSFGFKENLVDHCIYLKISGSKIIFLVLYVDDILLASNDLGLLRETKRFLFDNFEMKDLGEASFVLGIEIHRDRSRGILGLSQKSYISRVLERFNMSTCSAGDAPVVKGDKLSKLQCPQNDLERNEMKKIPYASAVGSLMFQSDPGMDHWRAANKVLRYLQRTKDFMLTYRRSDLLEVVGYADADYAGCADDLKSTSGYVFMLAGGAISWKSVKQTLTASSTMQAEYVACYEATLQAVWLRNFISRLEIVDSISKPLTIYNDNSAAVCFSKNNKRSSGSKHMHIKYLVVREKILELQTSIIHIATEEMIA</sequence>
<dbReference type="GO" id="GO:0006508">
    <property type="term" value="P:proteolysis"/>
    <property type="evidence" value="ECO:0007669"/>
    <property type="project" value="UniProtKB-KW"/>
</dbReference>
<dbReference type="GO" id="GO:0046872">
    <property type="term" value="F:metal ion binding"/>
    <property type="evidence" value="ECO:0007669"/>
    <property type="project" value="UniProtKB-KW"/>
</dbReference>
<keyword evidence="1" id="KW-0645">Protease</keyword>
<dbReference type="EMBL" id="OIVN01000364">
    <property type="protein sequence ID" value="SPC79051.1"/>
    <property type="molecule type" value="Genomic_DNA"/>
</dbReference>
<evidence type="ECO:0000313" key="6">
    <source>
        <dbReference type="EMBL" id="SPC79051.1"/>
    </source>
</evidence>
<gene>
    <name evidence="6" type="ORF">FSB_LOCUS6933</name>
</gene>
<dbReference type="InterPro" id="IPR013103">
    <property type="entry name" value="RVT_2"/>
</dbReference>
<evidence type="ECO:0000256" key="4">
    <source>
        <dbReference type="ARBA" id="ARBA00022801"/>
    </source>
</evidence>